<dbReference type="GO" id="GO:0000917">
    <property type="term" value="P:division septum assembly"/>
    <property type="evidence" value="ECO:0007669"/>
    <property type="project" value="UniProtKB-KW"/>
</dbReference>
<dbReference type="GO" id="GO:0005525">
    <property type="term" value="F:GTP binding"/>
    <property type="evidence" value="ECO:0007669"/>
    <property type="project" value="UniProtKB-UniRule"/>
</dbReference>
<dbReference type="InterPro" id="IPR005225">
    <property type="entry name" value="Small_GTP-bd"/>
</dbReference>
<dbReference type="PROSITE" id="PS51706">
    <property type="entry name" value="G_ENGB"/>
    <property type="match status" value="1"/>
</dbReference>
<evidence type="ECO:0000259" key="12">
    <source>
        <dbReference type="PROSITE" id="PS51706"/>
    </source>
</evidence>
<evidence type="ECO:0000256" key="1">
    <source>
        <dbReference type="ARBA" id="ARBA00001946"/>
    </source>
</evidence>
<dbReference type="NCBIfam" id="TIGR00231">
    <property type="entry name" value="small_GTP"/>
    <property type="match status" value="1"/>
</dbReference>
<dbReference type="InterPro" id="IPR030393">
    <property type="entry name" value="G_ENGB_dom"/>
</dbReference>
<keyword evidence="8 10" id="KW-0717">Septation</keyword>
<dbReference type="SUPFAM" id="SSF52540">
    <property type="entry name" value="P-loop containing nucleoside triphosphate hydrolases"/>
    <property type="match status" value="1"/>
</dbReference>
<comment type="function">
    <text evidence="10">Necessary for normal cell division and for the maintenance of normal septation.</text>
</comment>
<proteinExistence type="inferred from homology"/>
<dbReference type="InterPro" id="IPR019987">
    <property type="entry name" value="GTP-bd_ribosome_bio_YsxC"/>
</dbReference>
<dbReference type="KEGG" id="hfv:R50_2195"/>
<comment type="cofactor">
    <cofactor evidence="1">
        <name>Mg(2+)</name>
        <dbReference type="ChEBI" id="CHEBI:18420"/>
    </cofactor>
</comment>
<evidence type="ECO:0000256" key="3">
    <source>
        <dbReference type="ARBA" id="ARBA00022618"/>
    </source>
</evidence>
<keyword evidence="7 10" id="KW-0342">GTP-binding</keyword>
<evidence type="ECO:0000256" key="11">
    <source>
        <dbReference type="SAM" id="MobiDB-lite"/>
    </source>
</evidence>
<sequence>MPADGAVEVAMAGRSNSGKSSLLNRLAGQRLAHVSGTPGRTRRLHFYRMDGWYLVDLPGFGYARVGRAEREAFGEAVERYLTARSALIGAILIQDVRRDPGEEERLLVEWAAARNVWLWVAANKVDKLNRRERQEREAALTAAYPGPVFLLSARTGEGVDRLAGELRKLGLTPPPAAKGIWSGGQSPGGAATAPAAGPGGAGSRPAGKGSRRGR</sequence>
<dbReference type="HAMAP" id="MF_00321">
    <property type="entry name" value="GTPase_EngB"/>
    <property type="match status" value="1"/>
</dbReference>
<dbReference type="Pfam" id="PF01926">
    <property type="entry name" value="MMR_HSR1"/>
    <property type="match status" value="1"/>
</dbReference>
<evidence type="ECO:0000256" key="9">
    <source>
        <dbReference type="ARBA" id="ARBA00023306"/>
    </source>
</evidence>
<dbReference type="GO" id="GO:0046872">
    <property type="term" value="F:metal ion binding"/>
    <property type="evidence" value="ECO:0007669"/>
    <property type="project" value="UniProtKB-KW"/>
</dbReference>
<keyword evidence="6" id="KW-0460">Magnesium</keyword>
<keyword evidence="9 10" id="KW-0131">Cell cycle</keyword>
<evidence type="ECO:0000256" key="4">
    <source>
        <dbReference type="ARBA" id="ARBA00022723"/>
    </source>
</evidence>
<dbReference type="PANTHER" id="PTHR11649">
    <property type="entry name" value="MSS1/TRME-RELATED GTP-BINDING PROTEIN"/>
    <property type="match status" value="1"/>
</dbReference>
<dbReference type="CDD" id="cd01876">
    <property type="entry name" value="YihA_EngB"/>
    <property type="match status" value="1"/>
</dbReference>
<accession>A0A6F8ZIC1</accession>
<dbReference type="Gene3D" id="3.40.50.300">
    <property type="entry name" value="P-loop containing nucleotide triphosphate hydrolases"/>
    <property type="match status" value="1"/>
</dbReference>
<gene>
    <name evidence="10 13" type="primary">engB</name>
    <name evidence="13" type="ORF">R50_2195</name>
</gene>
<keyword evidence="5 10" id="KW-0547">Nucleotide-binding</keyword>
<dbReference type="PANTHER" id="PTHR11649:SF13">
    <property type="entry name" value="ENGB-TYPE G DOMAIN-CONTAINING PROTEIN"/>
    <property type="match status" value="1"/>
</dbReference>
<feature type="region of interest" description="Disordered" evidence="11">
    <location>
        <begin position="172"/>
        <end position="214"/>
    </location>
</feature>
<comment type="similarity">
    <text evidence="2 10">Belongs to the TRAFAC class TrmE-Era-EngA-EngB-Septin-like GTPase superfamily. EngB GTPase family.</text>
</comment>
<dbReference type="InterPro" id="IPR006073">
    <property type="entry name" value="GTP-bd"/>
</dbReference>
<evidence type="ECO:0000256" key="5">
    <source>
        <dbReference type="ARBA" id="ARBA00022741"/>
    </source>
</evidence>
<keyword evidence="3 10" id="KW-0132">Cell division</keyword>
<organism evidence="13 14">
    <name type="scientific">Candidatus Hydrogenisulfobacillus filiaventi</name>
    <dbReference type="NCBI Taxonomy" id="2707344"/>
    <lineage>
        <taxon>Bacteria</taxon>
        <taxon>Bacillati</taxon>
        <taxon>Bacillota</taxon>
        <taxon>Clostridia</taxon>
        <taxon>Eubacteriales</taxon>
        <taxon>Clostridiales Family XVII. Incertae Sedis</taxon>
        <taxon>Candidatus Hydrogenisulfobacillus</taxon>
    </lineage>
</organism>
<keyword evidence="4" id="KW-0479">Metal-binding</keyword>
<evidence type="ECO:0000256" key="7">
    <source>
        <dbReference type="ARBA" id="ARBA00023134"/>
    </source>
</evidence>
<evidence type="ECO:0000256" key="8">
    <source>
        <dbReference type="ARBA" id="ARBA00023210"/>
    </source>
</evidence>
<evidence type="ECO:0000256" key="6">
    <source>
        <dbReference type="ARBA" id="ARBA00022842"/>
    </source>
</evidence>
<dbReference type="AlphaFoldDB" id="A0A6F8ZIC1"/>
<name>A0A6F8ZIC1_9FIRM</name>
<dbReference type="NCBIfam" id="TIGR03598">
    <property type="entry name" value="GTPase_YsxC"/>
    <property type="match status" value="1"/>
</dbReference>
<feature type="domain" description="EngB-type G" evidence="12">
    <location>
        <begin position="5"/>
        <end position="172"/>
    </location>
</feature>
<reference evidence="13 14" key="1">
    <citation type="submission" date="2020-02" db="EMBL/GenBank/DDBJ databases">
        <authorList>
            <person name="Hogendoorn C."/>
        </authorList>
    </citation>
    <scope>NUCLEOTIDE SEQUENCE [LARGE SCALE GENOMIC DNA]</scope>
    <source>
        <strain evidence="13">R501</strain>
    </source>
</reference>
<keyword evidence="14" id="KW-1185">Reference proteome</keyword>
<evidence type="ECO:0000256" key="2">
    <source>
        <dbReference type="ARBA" id="ARBA00009638"/>
    </source>
</evidence>
<dbReference type="Proteomes" id="UP000503399">
    <property type="component" value="Chromosome"/>
</dbReference>
<dbReference type="InterPro" id="IPR027417">
    <property type="entry name" value="P-loop_NTPase"/>
</dbReference>
<evidence type="ECO:0000256" key="10">
    <source>
        <dbReference type="HAMAP-Rule" id="MF_00321"/>
    </source>
</evidence>
<protein>
    <recommendedName>
        <fullName evidence="10">Probable GTP-binding protein EngB</fullName>
    </recommendedName>
</protein>
<evidence type="ECO:0000313" key="14">
    <source>
        <dbReference type="Proteomes" id="UP000503399"/>
    </source>
</evidence>
<dbReference type="EMBL" id="LR778114">
    <property type="protein sequence ID" value="CAB1129692.1"/>
    <property type="molecule type" value="Genomic_DNA"/>
</dbReference>
<evidence type="ECO:0000313" key="13">
    <source>
        <dbReference type="EMBL" id="CAB1129692.1"/>
    </source>
</evidence>